<dbReference type="eggNOG" id="ENOG5032UP4">
    <property type="taxonomic scope" value="Bacteria"/>
</dbReference>
<accession>A0A0B8T5M1</accession>
<gene>
    <name evidence="1" type="ORF">DI53_0287</name>
</gene>
<reference evidence="2" key="1">
    <citation type="submission" date="2014-04" db="EMBL/GenBank/DDBJ databases">
        <title>Whole-Genome optical mapping and complete genome sequence of Sphingobacterium deserti sp. nov., a new spaces isolated from desert in the west of China.</title>
        <authorList>
            <person name="Teng C."/>
            <person name="Zhou Z."/>
            <person name="Li X."/>
            <person name="Chen M."/>
            <person name="Lin M."/>
            <person name="Wang L."/>
            <person name="Su S."/>
            <person name="Zhang C."/>
            <person name="Zhang W."/>
        </authorList>
    </citation>
    <scope>NUCLEOTIDE SEQUENCE [LARGE SCALE GENOMIC DNA]</scope>
    <source>
        <strain evidence="2">ACCC05744</strain>
    </source>
</reference>
<dbReference type="Proteomes" id="UP000031802">
    <property type="component" value="Unassembled WGS sequence"/>
</dbReference>
<dbReference type="PATRIC" id="fig|1229276.3.peg.296"/>
<comment type="caution">
    <text evidence="1">The sequence shown here is derived from an EMBL/GenBank/DDBJ whole genome shotgun (WGS) entry which is preliminary data.</text>
</comment>
<evidence type="ECO:0008006" key="3">
    <source>
        <dbReference type="Google" id="ProtNLM"/>
    </source>
</evidence>
<name>A0A0B8T5M1_9SPHI</name>
<dbReference type="InterPro" id="IPR037883">
    <property type="entry name" value="Knr4/Smi1-like_sf"/>
</dbReference>
<organism evidence="1 2">
    <name type="scientific">Sphingobacterium deserti</name>
    <dbReference type="NCBI Taxonomy" id="1229276"/>
    <lineage>
        <taxon>Bacteria</taxon>
        <taxon>Pseudomonadati</taxon>
        <taxon>Bacteroidota</taxon>
        <taxon>Sphingobacteriia</taxon>
        <taxon>Sphingobacteriales</taxon>
        <taxon>Sphingobacteriaceae</taxon>
        <taxon>Sphingobacterium</taxon>
    </lineage>
</organism>
<evidence type="ECO:0000313" key="2">
    <source>
        <dbReference type="Proteomes" id="UP000031802"/>
    </source>
</evidence>
<dbReference type="AlphaFoldDB" id="A0A0B8T5M1"/>
<dbReference type="SUPFAM" id="SSF160631">
    <property type="entry name" value="SMI1/KNR4-like"/>
    <property type="match status" value="1"/>
</dbReference>
<reference evidence="1 2" key="2">
    <citation type="journal article" date="2015" name="PLoS ONE">
        <title>Whole-Genome Optical Mapping and Finished Genome Sequence of Sphingobacterium deserti sp. nov., a New Species Isolated from the Western Desert of China.</title>
        <authorList>
            <person name="Teng C."/>
            <person name="Zhou Z."/>
            <person name="Molnar I."/>
            <person name="Li X."/>
            <person name="Tang R."/>
            <person name="Chen M."/>
            <person name="Wang L."/>
            <person name="Su S."/>
            <person name="Zhang W."/>
            <person name="Lin M."/>
        </authorList>
    </citation>
    <scope>NUCLEOTIDE SEQUENCE [LARGE SCALE GENOMIC DNA]</scope>
    <source>
        <strain evidence="2">ACCC05744</strain>
    </source>
</reference>
<keyword evidence="2" id="KW-1185">Reference proteome</keyword>
<protein>
    <recommendedName>
        <fullName evidence="3">Knr4/Smi1-like domain-containing protein</fullName>
    </recommendedName>
</protein>
<sequence>MAETTLICILEVDRKFFGSVSEENLELHDMTNLKIINTLKTASFTDEDGENYTLDFLDPLSEAEIQELRESFPKKRIAAELLEIFQVTRGWDSAAFNMVYFNSIDEFGFWELSPHSITLGHDGFGNYWVLDIDNNGDLGKVFFACHDPAVFMVHSQNLNEYLRHLLDFHENPIENYVNNFQINTVPEVWQHNTNCTPKTDFLHIKPQFRDFLNEFEGDEWIIADLTSGENGVGFAWGKFGPNQLVQRHPTDLIWVLKNRKKGFLGRLFG</sequence>
<evidence type="ECO:0000313" key="1">
    <source>
        <dbReference type="EMBL" id="KGE15938.1"/>
    </source>
</evidence>
<dbReference type="EMBL" id="JJMU01000003">
    <property type="protein sequence ID" value="KGE15938.1"/>
    <property type="molecule type" value="Genomic_DNA"/>
</dbReference>
<proteinExistence type="predicted"/>